<feature type="region of interest" description="Disordered" evidence="15">
    <location>
        <begin position="365"/>
        <end position="393"/>
    </location>
</feature>
<name>A0A673VTC7_SALTR</name>
<evidence type="ECO:0000256" key="13">
    <source>
        <dbReference type="RuleBase" id="RU000685"/>
    </source>
</evidence>
<keyword evidence="7 14" id="KW-0175">Coiled coil</keyword>
<dbReference type="PROSITE" id="PS51842">
    <property type="entry name" value="IF_ROD_2"/>
    <property type="match status" value="1"/>
</dbReference>
<feature type="coiled-coil region" evidence="14">
    <location>
        <begin position="245"/>
        <end position="339"/>
    </location>
</feature>
<dbReference type="Gene3D" id="1.20.5.1160">
    <property type="entry name" value="Vasodilator-stimulated phosphoprotein"/>
    <property type="match status" value="1"/>
</dbReference>
<comment type="function">
    <text evidence="9">Together with KRT19, helps to link the contractile apparatus to dystrophin at the costameres of striated muscle.</text>
</comment>
<dbReference type="GO" id="GO:0016363">
    <property type="term" value="C:nuclear matrix"/>
    <property type="evidence" value="ECO:0007669"/>
    <property type="project" value="UniProtKB-SubCell"/>
</dbReference>
<dbReference type="SMART" id="SM01391">
    <property type="entry name" value="Filament"/>
    <property type="match status" value="1"/>
</dbReference>
<reference evidence="17" key="2">
    <citation type="submission" date="2025-09" db="UniProtKB">
        <authorList>
            <consortium name="Ensembl"/>
        </authorList>
    </citation>
    <scope>IDENTIFICATION</scope>
</reference>
<dbReference type="PANTHER" id="PTHR45616:SF26">
    <property type="entry name" value="KERATIN, TYPE II CYTOSKELETAL 8"/>
    <property type="match status" value="1"/>
</dbReference>
<evidence type="ECO:0000256" key="9">
    <source>
        <dbReference type="ARBA" id="ARBA00037766"/>
    </source>
</evidence>
<organism evidence="17 18">
    <name type="scientific">Salmo trutta</name>
    <name type="common">Brown trout</name>
    <dbReference type="NCBI Taxonomy" id="8032"/>
    <lineage>
        <taxon>Eukaryota</taxon>
        <taxon>Metazoa</taxon>
        <taxon>Chordata</taxon>
        <taxon>Craniata</taxon>
        <taxon>Vertebrata</taxon>
        <taxon>Euteleostomi</taxon>
        <taxon>Actinopterygii</taxon>
        <taxon>Neopterygii</taxon>
        <taxon>Teleostei</taxon>
        <taxon>Protacanthopterygii</taxon>
        <taxon>Salmoniformes</taxon>
        <taxon>Salmonidae</taxon>
        <taxon>Salmoninae</taxon>
        <taxon>Salmo</taxon>
    </lineage>
</organism>
<dbReference type="Gene3D" id="1.20.5.170">
    <property type="match status" value="1"/>
</dbReference>
<dbReference type="InterPro" id="IPR039008">
    <property type="entry name" value="IF_rod_dom"/>
</dbReference>
<dbReference type="GeneTree" id="ENSGT00940000161090"/>
<evidence type="ECO:0000256" key="8">
    <source>
        <dbReference type="ARBA" id="ARBA00023242"/>
    </source>
</evidence>
<dbReference type="GeneID" id="115196336"/>
<evidence type="ECO:0000256" key="1">
    <source>
        <dbReference type="ARBA" id="ARBA00004109"/>
    </source>
</evidence>
<dbReference type="OMA" id="YENMASR"/>
<dbReference type="FunFam" id="1.20.5.1160:FF:000001">
    <property type="entry name" value="Keratin type II"/>
    <property type="match status" value="1"/>
</dbReference>
<proteinExistence type="inferred from homology"/>
<evidence type="ECO:0000256" key="12">
    <source>
        <dbReference type="ARBA" id="ARBA00042964"/>
    </source>
</evidence>
<comment type="subcellular location">
    <subcellularLocation>
        <location evidence="2">Cytoplasm</location>
    </subcellularLocation>
    <subcellularLocation>
        <location evidence="1">Nucleus matrix</location>
    </subcellularLocation>
    <subcellularLocation>
        <location evidence="3">Nucleus</location>
        <location evidence="3">Nucleoplasm</location>
    </subcellularLocation>
</comment>
<sequence length="426" mass="49473">MSKPGGYSSQSDTPSGNKPKSYPNVATNKDLLEPNKPKVDPKDQSAKSQEKDQMVGLNDKFIAFIDKVQNLEQQNKVLDTRLKILKEQEDYKGNVDAVVQQLGNELQRQIEKLARDKQKLKQEVARCQDEVDQTHNKYQDEIRKKSDLENDFVINKKDVDEGHLAAVALALELEDLMGELDFLRRGYDEELKELESHIQNETVVVKESNKRSLDMDEIIDSFNKQYADMASRAREEAELWNQKKMDDIVLTARQYEQDVRDVKKEIADMLRLTQRLKAELETLKKQKIVLEKDIEDVEVDGQNALEQARDNIVLLEDALRRAKQDMARQVREYQELMDLKLALDIEIATYRKLLEGEEMRMNDHLRQQDGAEKRRCGRGGIEKGEEEGDGWNREIRKQVSGKRRDWGGGGLWMEWSDGRRRGRIQT</sequence>
<evidence type="ECO:0000256" key="11">
    <source>
        <dbReference type="ARBA" id="ARBA00042886"/>
    </source>
</evidence>
<keyword evidence="8" id="KW-0539">Nucleus</keyword>
<comment type="similarity">
    <text evidence="13">Belongs to the intermediate filament family.</text>
</comment>
<gene>
    <name evidence="17" type="primary">LOC115196336</name>
</gene>
<keyword evidence="5" id="KW-0416">Keratin</keyword>
<evidence type="ECO:0000256" key="7">
    <source>
        <dbReference type="ARBA" id="ARBA00023054"/>
    </source>
</evidence>
<dbReference type="Proteomes" id="UP000472277">
    <property type="component" value="Chromosome 6"/>
</dbReference>
<evidence type="ECO:0000256" key="4">
    <source>
        <dbReference type="ARBA" id="ARBA00022490"/>
    </source>
</evidence>
<evidence type="ECO:0000256" key="10">
    <source>
        <dbReference type="ARBA" id="ARBA00039429"/>
    </source>
</evidence>
<feature type="region of interest" description="Disordered" evidence="15">
    <location>
        <begin position="1"/>
        <end position="53"/>
    </location>
</feature>
<evidence type="ECO:0000313" key="17">
    <source>
        <dbReference type="Ensembl" id="ENSSTUP00000003384.1"/>
    </source>
</evidence>
<dbReference type="AlphaFoldDB" id="A0A673VTC7"/>
<evidence type="ECO:0000256" key="14">
    <source>
        <dbReference type="SAM" id="Coils"/>
    </source>
</evidence>
<dbReference type="PANTHER" id="PTHR45616">
    <property type="entry name" value="GATA-TYPE DOMAIN-CONTAINING PROTEIN"/>
    <property type="match status" value="1"/>
</dbReference>
<dbReference type="PRINTS" id="PR01276">
    <property type="entry name" value="TYPE2KERATIN"/>
</dbReference>
<evidence type="ECO:0000256" key="3">
    <source>
        <dbReference type="ARBA" id="ARBA00004642"/>
    </source>
</evidence>
<protein>
    <recommendedName>
        <fullName evidence="10">Keratin, type II cytoskeletal 8</fullName>
    </recommendedName>
    <alternativeName>
        <fullName evidence="12">Cytokeratin-8</fullName>
    </alternativeName>
    <alternativeName>
        <fullName evidence="11">Keratin-8</fullName>
    </alternativeName>
</protein>
<feature type="domain" description="IF rod" evidence="16">
    <location>
        <begin position="50"/>
        <end position="361"/>
    </location>
</feature>
<evidence type="ECO:0000256" key="15">
    <source>
        <dbReference type="SAM" id="MobiDB-lite"/>
    </source>
</evidence>
<evidence type="ECO:0000259" key="16">
    <source>
        <dbReference type="PROSITE" id="PS51842"/>
    </source>
</evidence>
<keyword evidence="4" id="KW-0963">Cytoplasm</keyword>
<dbReference type="GO" id="GO:0045095">
    <property type="term" value="C:keratin filament"/>
    <property type="evidence" value="ECO:0007669"/>
    <property type="project" value="InterPro"/>
</dbReference>
<feature type="compositionally biased region" description="Polar residues" evidence="15">
    <location>
        <begin position="7"/>
        <end position="18"/>
    </location>
</feature>
<evidence type="ECO:0000256" key="2">
    <source>
        <dbReference type="ARBA" id="ARBA00004496"/>
    </source>
</evidence>
<dbReference type="InterPro" id="IPR018039">
    <property type="entry name" value="IF_conserved"/>
</dbReference>
<feature type="compositionally biased region" description="Basic and acidic residues" evidence="15">
    <location>
        <begin position="365"/>
        <end position="374"/>
    </location>
</feature>
<feature type="compositionally biased region" description="Basic and acidic residues" evidence="15">
    <location>
        <begin position="30"/>
        <end position="53"/>
    </location>
</feature>
<keyword evidence="18" id="KW-1185">Reference proteome</keyword>
<dbReference type="GO" id="GO:0005737">
    <property type="term" value="C:cytoplasm"/>
    <property type="evidence" value="ECO:0007669"/>
    <property type="project" value="UniProtKB-SubCell"/>
</dbReference>
<evidence type="ECO:0000256" key="5">
    <source>
        <dbReference type="ARBA" id="ARBA00022744"/>
    </source>
</evidence>
<dbReference type="PROSITE" id="PS00226">
    <property type="entry name" value="IF_ROD_1"/>
    <property type="match status" value="1"/>
</dbReference>
<accession>A0A673VTC7</accession>
<feature type="coiled-coil region" evidence="14">
    <location>
        <begin position="68"/>
        <end position="193"/>
    </location>
</feature>
<dbReference type="Pfam" id="PF00038">
    <property type="entry name" value="Filament"/>
    <property type="match status" value="1"/>
</dbReference>
<dbReference type="GO" id="GO:0005654">
    <property type="term" value="C:nucleoplasm"/>
    <property type="evidence" value="ECO:0007669"/>
    <property type="project" value="UniProtKB-SubCell"/>
</dbReference>
<dbReference type="InterPro" id="IPR003054">
    <property type="entry name" value="Keratin_II"/>
</dbReference>
<evidence type="ECO:0000256" key="6">
    <source>
        <dbReference type="ARBA" id="ARBA00022754"/>
    </source>
</evidence>
<reference evidence="17" key="1">
    <citation type="submission" date="2025-08" db="UniProtKB">
        <authorList>
            <consortium name="Ensembl"/>
        </authorList>
    </citation>
    <scope>IDENTIFICATION</scope>
</reference>
<dbReference type="Ensembl" id="ENSSTUT00000003592.1">
    <property type="protein sequence ID" value="ENSSTUP00000003384.1"/>
    <property type="gene ID" value="ENSSTUG00000001690.1"/>
</dbReference>
<dbReference type="Gene3D" id="1.20.5.500">
    <property type="entry name" value="Single helix bin"/>
    <property type="match status" value="1"/>
</dbReference>
<keyword evidence="6 13" id="KW-0403">Intermediate filament</keyword>
<dbReference type="SUPFAM" id="SSF64593">
    <property type="entry name" value="Intermediate filament protein, coiled coil region"/>
    <property type="match status" value="2"/>
</dbReference>
<dbReference type="InParanoid" id="A0A673VTC7"/>
<dbReference type="RefSeq" id="XP_029612935.1">
    <property type="nucleotide sequence ID" value="XM_029757075.1"/>
</dbReference>
<evidence type="ECO:0000313" key="18">
    <source>
        <dbReference type="Proteomes" id="UP000472277"/>
    </source>
</evidence>